<dbReference type="PROSITE" id="PS50092">
    <property type="entry name" value="TSP1"/>
    <property type="match status" value="1"/>
</dbReference>
<reference evidence="6" key="3">
    <citation type="submission" date="2025-09" db="UniProtKB">
        <authorList>
            <consortium name="Ensembl"/>
        </authorList>
    </citation>
    <scope>IDENTIFICATION</scope>
</reference>
<dbReference type="InterPro" id="IPR000884">
    <property type="entry name" value="TSP1_rpt"/>
</dbReference>
<reference evidence="6 7" key="1">
    <citation type="submission" date="2020-05" db="EMBL/GenBank/DDBJ databases">
        <title>Electrophorus electricus (electric eel) genome, fEleEle1, primary haplotype.</title>
        <authorList>
            <person name="Myers G."/>
            <person name="Meyer A."/>
            <person name="Fedrigo O."/>
            <person name="Formenti G."/>
            <person name="Rhie A."/>
            <person name="Tracey A."/>
            <person name="Sims Y."/>
            <person name="Jarvis E.D."/>
        </authorList>
    </citation>
    <scope>NUCLEOTIDE SEQUENCE [LARGE SCALE GENOMIC DNA]</scope>
</reference>
<dbReference type="FunFam" id="2.20.100.10:FF:000005">
    <property type="entry name" value="ADAM metallopeptidase with thrombospondin type 1 motif 9"/>
    <property type="match status" value="1"/>
</dbReference>
<dbReference type="SUPFAM" id="SSF82895">
    <property type="entry name" value="TSP-1 type 1 repeat"/>
    <property type="match status" value="1"/>
</dbReference>
<evidence type="ECO:0000256" key="1">
    <source>
        <dbReference type="ARBA" id="ARBA00004613"/>
    </source>
</evidence>
<evidence type="ECO:0000313" key="6">
    <source>
        <dbReference type="Ensembl" id="ENSEEEP00000054074.1"/>
    </source>
</evidence>
<dbReference type="SMART" id="SM00209">
    <property type="entry name" value="TSP1"/>
    <property type="match status" value="1"/>
</dbReference>
<keyword evidence="2" id="KW-0964">Secreted</keyword>
<dbReference type="Pfam" id="PF19030">
    <property type="entry name" value="TSP1_ADAMTS"/>
    <property type="match status" value="1"/>
</dbReference>
<reference evidence="6" key="2">
    <citation type="submission" date="2025-08" db="UniProtKB">
        <authorList>
            <consortium name="Ensembl"/>
        </authorList>
    </citation>
    <scope>IDENTIFICATION</scope>
</reference>
<name>A0AAY5EC02_ELEEL</name>
<keyword evidence="3" id="KW-0732">Signal</keyword>
<evidence type="ECO:0000313" key="7">
    <source>
        <dbReference type="Proteomes" id="UP000314983"/>
    </source>
</evidence>
<dbReference type="GO" id="GO:0005576">
    <property type="term" value="C:extracellular region"/>
    <property type="evidence" value="ECO:0007669"/>
    <property type="project" value="UniProtKB-SubCell"/>
</dbReference>
<keyword evidence="4" id="KW-0677">Repeat</keyword>
<dbReference type="PROSITE" id="PS50900">
    <property type="entry name" value="PLAC"/>
    <property type="match status" value="1"/>
</dbReference>
<proteinExistence type="predicted"/>
<evidence type="ECO:0000256" key="4">
    <source>
        <dbReference type="ARBA" id="ARBA00022737"/>
    </source>
</evidence>
<dbReference type="Pfam" id="PF08686">
    <property type="entry name" value="PLAC"/>
    <property type="match status" value="1"/>
</dbReference>
<dbReference type="GeneTree" id="ENSGT00940000164640"/>
<dbReference type="InterPro" id="IPR010909">
    <property type="entry name" value="PLAC"/>
</dbReference>
<dbReference type="InterPro" id="IPR036383">
    <property type="entry name" value="TSP1_rpt_sf"/>
</dbReference>
<dbReference type="Gene3D" id="2.20.100.10">
    <property type="entry name" value="Thrombospondin type-1 (TSP1) repeat"/>
    <property type="match status" value="1"/>
</dbReference>
<dbReference type="AlphaFoldDB" id="A0AAY5EC02"/>
<dbReference type="Ensembl" id="ENSEEET00000062761.1">
    <property type="protein sequence ID" value="ENSEEEP00000054074.1"/>
    <property type="gene ID" value="ENSEEEG00000025665.1"/>
</dbReference>
<sequence length="127" mass="14098">CYRAKYPEPMCAGSSPKPEERTACFERPCSKWFSTSWSQCSKTCGSGVRVREVKCYQAGEISHSCDSTLKPQDRQSCEVKACPIETPAEALCQDKATANCSLVLKLKMCTHSFYNKACCLSCKMKGQ</sequence>
<feature type="domain" description="PLAC" evidence="5">
    <location>
        <begin position="88"/>
        <end position="126"/>
    </location>
</feature>
<accession>A0AAY5EC02</accession>
<keyword evidence="7" id="KW-1185">Reference proteome</keyword>
<protein>
    <recommendedName>
        <fullName evidence="5">PLAC domain-containing protein</fullName>
    </recommendedName>
</protein>
<dbReference type="Proteomes" id="UP000314983">
    <property type="component" value="Chromosome 15"/>
</dbReference>
<evidence type="ECO:0000259" key="5">
    <source>
        <dbReference type="PROSITE" id="PS50900"/>
    </source>
</evidence>
<evidence type="ECO:0000256" key="2">
    <source>
        <dbReference type="ARBA" id="ARBA00022525"/>
    </source>
</evidence>
<comment type="subcellular location">
    <subcellularLocation>
        <location evidence="1">Secreted</location>
    </subcellularLocation>
</comment>
<organism evidence="6 7">
    <name type="scientific">Electrophorus electricus</name>
    <name type="common">Electric eel</name>
    <name type="synonym">Gymnotus electricus</name>
    <dbReference type="NCBI Taxonomy" id="8005"/>
    <lineage>
        <taxon>Eukaryota</taxon>
        <taxon>Metazoa</taxon>
        <taxon>Chordata</taxon>
        <taxon>Craniata</taxon>
        <taxon>Vertebrata</taxon>
        <taxon>Euteleostomi</taxon>
        <taxon>Actinopterygii</taxon>
        <taxon>Neopterygii</taxon>
        <taxon>Teleostei</taxon>
        <taxon>Ostariophysi</taxon>
        <taxon>Gymnotiformes</taxon>
        <taxon>Gymnotoidei</taxon>
        <taxon>Gymnotidae</taxon>
        <taxon>Electrophorus</taxon>
    </lineage>
</organism>
<evidence type="ECO:0000256" key="3">
    <source>
        <dbReference type="ARBA" id="ARBA00022729"/>
    </source>
</evidence>